<keyword evidence="4" id="KW-1185">Reference proteome</keyword>
<dbReference type="Gene3D" id="3.40.50.1820">
    <property type="entry name" value="alpha/beta hydrolase"/>
    <property type="match status" value="1"/>
</dbReference>
<dbReference type="InterPro" id="IPR033124">
    <property type="entry name" value="Ser_caboxypep_his_AS"/>
</dbReference>
<sequence length="88" mass="9488">GNFKNFTDPGGGVLECKSFHSVFITVQDGLSLNVGGKMDTRYDGLTFVLVRGAGHEVPLYRPQLALVLVKAFLSGTAMPTLPQVITDY</sequence>
<comment type="similarity">
    <text evidence="1">Belongs to the peptidase S10 family.</text>
</comment>
<dbReference type="SUPFAM" id="SSF53474">
    <property type="entry name" value="alpha/beta-Hydrolases"/>
    <property type="match status" value="1"/>
</dbReference>
<dbReference type="OrthoDB" id="443318at2759"/>
<dbReference type="InterPro" id="IPR001563">
    <property type="entry name" value="Peptidase_S10"/>
</dbReference>
<dbReference type="InterPro" id="IPR029058">
    <property type="entry name" value="AB_hydrolase_fold"/>
</dbReference>
<evidence type="ECO:0000313" key="3">
    <source>
        <dbReference type="EMBL" id="KAF6164806.1"/>
    </source>
</evidence>
<keyword evidence="2" id="KW-0325">Glycoprotein</keyword>
<gene>
    <name evidence="3" type="ORF">GIB67_015984</name>
</gene>
<dbReference type="AlphaFoldDB" id="A0A7J7NCB4"/>
<dbReference type="Proteomes" id="UP000541444">
    <property type="component" value="Unassembled WGS sequence"/>
</dbReference>
<evidence type="ECO:0000313" key="4">
    <source>
        <dbReference type="Proteomes" id="UP000541444"/>
    </source>
</evidence>
<comment type="caution">
    <text evidence="3">The sequence shown here is derived from an EMBL/GenBank/DDBJ whole genome shotgun (WGS) entry which is preliminary data.</text>
</comment>
<reference evidence="3 4" key="1">
    <citation type="journal article" date="2020" name="IScience">
        <title>Genome Sequencing of the Endangered Kingdonia uniflora (Circaeasteraceae, Ranunculales) Reveals Potential Mechanisms of Evolutionary Specialization.</title>
        <authorList>
            <person name="Sun Y."/>
            <person name="Deng T."/>
            <person name="Zhang A."/>
            <person name="Moore M.J."/>
            <person name="Landis J.B."/>
            <person name="Lin N."/>
            <person name="Zhang H."/>
            <person name="Zhang X."/>
            <person name="Huang J."/>
            <person name="Zhang X."/>
            <person name="Sun H."/>
            <person name="Wang H."/>
        </authorList>
    </citation>
    <scope>NUCLEOTIDE SEQUENCE [LARGE SCALE GENOMIC DNA]</scope>
    <source>
        <strain evidence="3">TB1705</strain>
        <tissue evidence="3">Leaf</tissue>
    </source>
</reference>
<dbReference type="Pfam" id="PF00450">
    <property type="entry name" value="Peptidase_S10"/>
    <property type="match status" value="1"/>
</dbReference>
<organism evidence="3 4">
    <name type="scientific">Kingdonia uniflora</name>
    <dbReference type="NCBI Taxonomy" id="39325"/>
    <lineage>
        <taxon>Eukaryota</taxon>
        <taxon>Viridiplantae</taxon>
        <taxon>Streptophyta</taxon>
        <taxon>Embryophyta</taxon>
        <taxon>Tracheophyta</taxon>
        <taxon>Spermatophyta</taxon>
        <taxon>Magnoliopsida</taxon>
        <taxon>Ranunculales</taxon>
        <taxon>Circaeasteraceae</taxon>
        <taxon>Kingdonia</taxon>
    </lineage>
</organism>
<protein>
    <submittedName>
        <fullName evidence="3">Uncharacterized protein</fullName>
    </submittedName>
</protein>
<accession>A0A7J7NCB4</accession>
<feature type="non-terminal residue" evidence="3">
    <location>
        <position position="1"/>
    </location>
</feature>
<evidence type="ECO:0000256" key="1">
    <source>
        <dbReference type="ARBA" id="ARBA00009431"/>
    </source>
</evidence>
<dbReference type="EMBL" id="JACGCM010000894">
    <property type="protein sequence ID" value="KAF6164806.1"/>
    <property type="molecule type" value="Genomic_DNA"/>
</dbReference>
<dbReference type="GO" id="GO:0006508">
    <property type="term" value="P:proteolysis"/>
    <property type="evidence" value="ECO:0007669"/>
    <property type="project" value="InterPro"/>
</dbReference>
<proteinExistence type="inferred from homology"/>
<dbReference type="PROSITE" id="PS00560">
    <property type="entry name" value="CARBOXYPEPT_SER_HIS"/>
    <property type="match status" value="1"/>
</dbReference>
<dbReference type="GO" id="GO:0004185">
    <property type="term" value="F:serine-type carboxypeptidase activity"/>
    <property type="evidence" value="ECO:0007669"/>
    <property type="project" value="InterPro"/>
</dbReference>
<name>A0A7J7NCB4_9MAGN</name>
<evidence type="ECO:0000256" key="2">
    <source>
        <dbReference type="ARBA" id="ARBA00023180"/>
    </source>
</evidence>